<keyword evidence="3" id="KW-1185">Reference proteome</keyword>
<reference evidence="2 3" key="1">
    <citation type="journal article" date="2024" name="Commun. Biol.">
        <title>Comparative genomic analysis of thermophilic fungi reveals convergent evolutionary adaptations and gene losses.</title>
        <authorList>
            <person name="Steindorff A.S."/>
            <person name="Aguilar-Pontes M.V."/>
            <person name="Robinson A.J."/>
            <person name="Andreopoulos B."/>
            <person name="LaButti K."/>
            <person name="Kuo A."/>
            <person name="Mondo S."/>
            <person name="Riley R."/>
            <person name="Otillar R."/>
            <person name="Haridas S."/>
            <person name="Lipzen A."/>
            <person name="Grimwood J."/>
            <person name="Schmutz J."/>
            <person name="Clum A."/>
            <person name="Reid I.D."/>
            <person name="Moisan M.C."/>
            <person name="Butler G."/>
            <person name="Nguyen T.T.M."/>
            <person name="Dewar K."/>
            <person name="Conant G."/>
            <person name="Drula E."/>
            <person name="Henrissat B."/>
            <person name="Hansel C."/>
            <person name="Singer S."/>
            <person name="Hutchinson M.I."/>
            <person name="de Vries R.P."/>
            <person name="Natvig D.O."/>
            <person name="Powell A.J."/>
            <person name="Tsang A."/>
            <person name="Grigoriev I.V."/>
        </authorList>
    </citation>
    <scope>NUCLEOTIDE SEQUENCE [LARGE SCALE GENOMIC DNA]</scope>
    <source>
        <strain evidence="2 3">CBS 494.80</strain>
    </source>
</reference>
<sequence length="301" mass="33764">MSGVFVLSLQVTSYITTGRHGRQGWRVPGLKISHNLAANIYHKSVRRTLLEHNSETSPELHRRQDNYLDMSQAFHHILLWILTWPYHYTFLNYTKEPIVRIVRSSSKLNDPEYNANVAAFVAGKRHELRFLKTAATLSAAATVGTLSWPSIAFAPWPALALWYCSLLLAIFALITSNQHSALLDSAIGTTISISRQETGSGPMSELGKNKTFSLPSFLNPEANLPIMGTPAPEIELAHTIGLASIGKSRWSLIKSVYIWQCPLMLMSWSWVTFLVAETLHVARPLLWTSAEHNDRKARGIY</sequence>
<dbReference type="EMBL" id="JAZHXI010000012">
    <property type="protein sequence ID" value="KAL2065704.1"/>
    <property type="molecule type" value="Genomic_DNA"/>
</dbReference>
<keyword evidence="1" id="KW-1133">Transmembrane helix</keyword>
<organism evidence="2 3">
    <name type="scientific">Oculimacula yallundae</name>
    <dbReference type="NCBI Taxonomy" id="86028"/>
    <lineage>
        <taxon>Eukaryota</taxon>
        <taxon>Fungi</taxon>
        <taxon>Dikarya</taxon>
        <taxon>Ascomycota</taxon>
        <taxon>Pezizomycotina</taxon>
        <taxon>Leotiomycetes</taxon>
        <taxon>Helotiales</taxon>
        <taxon>Ploettnerulaceae</taxon>
        <taxon>Oculimacula</taxon>
    </lineage>
</organism>
<name>A0ABR4C8W5_9HELO</name>
<comment type="caution">
    <text evidence="2">The sequence shown here is derived from an EMBL/GenBank/DDBJ whole genome shotgun (WGS) entry which is preliminary data.</text>
</comment>
<keyword evidence="1" id="KW-0472">Membrane</keyword>
<evidence type="ECO:0000256" key="1">
    <source>
        <dbReference type="SAM" id="Phobius"/>
    </source>
</evidence>
<evidence type="ECO:0000313" key="2">
    <source>
        <dbReference type="EMBL" id="KAL2065704.1"/>
    </source>
</evidence>
<keyword evidence="1" id="KW-0812">Transmembrane</keyword>
<dbReference type="Proteomes" id="UP001595075">
    <property type="component" value="Unassembled WGS sequence"/>
</dbReference>
<gene>
    <name evidence="2" type="ORF">VTL71DRAFT_3374</name>
</gene>
<feature type="transmembrane region" description="Helical" evidence="1">
    <location>
        <begin position="154"/>
        <end position="174"/>
    </location>
</feature>
<evidence type="ECO:0000313" key="3">
    <source>
        <dbReference type="Proteomes" id="UP001595075"/>
    </source>
</evidence>
<accession>A0ABR4C8W5</accession>
<protein>
    <submittedName>
        <fullName evidence="2">Uncharacterized protein</fullName>
    </submittedName>
</protein>
<proteinExistence type="predicted"/>